<sequence length="230" mass="24989">MGIEQRYRDMRQEVAETAAACGRAAGDVALIAVSKTVGLEGVQEAIEGGCTVFGENRPDQIMEKYAAFPEVQWHFIGNIQSRRIRDIVPCATMIHSLNHLDHAEKIGRVAEGLGKVQDVLVEVNVSGEESKSGIAPADAVEFVQRCCSIEGLRVRGLMTMAPQGSREAARQTFRGLARVADEVRAQLTPPEAVAFDQLSMGMSEDWPVAIAEGATMVRIGRAIFSDNFTE</sequence>
<feature type="modified residue" description="N6-(pyridoxal phosphate)lysine" evidence="2 3">
    <location>
        <position position="35"/>
    </location>
</feature>
<dbReference type="InterPro" id="IPR011078">
    <property type="entry name" value="PyrdxlP_homeostasis"/>
</dbReference>
<dbReference type="PIRSF" id="PIRSF004848">
    <property type="entry name" value="YBL036c_PLPDEIII"/>
    <property type="match status" value="1"/>
</dbReference>
<keyword evidence="1 2" id="KW-0663">Pyridoxal phosphate</keyword>
<dbReference type="InterPro" id="IPR001608">
    <property type="entry name" value="Ala_racemase_N"/>
</dbReference>
<comment type="function">
    <text evidence="2">Pyridoxal 5'-phosphate (PLP)-binding protein, which is involved in PLP homeostasis.</text>
</comment>
<organism evidence="6 9">
    <name type="scientific">Parvibacter caecicola</name>
    <dbReference type="NCBI Taxonomy" id="747645"/>
    <lineage>
        <taxon>Bacteria</taxon>
        <taxon>Bacillati</taxon>
        <taxon>Actinomycetota</taxon>
        <taxon>Coriobacteriia</taxon>
        <taxon>Coriobacteriales</taxon>
        <taxon>Coriobacteriaceae</taxon>
        <taxon>Parvibacter</taxon>
    </lineage>
</organism>
<dbReference type="PANTHER" id="PTHR10146">
    <property type="entry name" value="PROLINE SYNTHETASE CO-TRANSCRIBED BACTERIAL HOMOLOG PROTEIN"/>
    <property type="match status" value="1"/>
</dbReference>
<gene>
    <name evidence="7" type="ORF">E5982_02505</name>
    <name evidence="6" type="ORF">FHR31_000050</name>
</gene>
<dbReference type="Gene3D" id="3.20.20.10">
    <property type="entry name" value="Alanine racemase"/>
    <property type="match status" value="1"/>
</dbReference>
<dbReference type="CDD" id="cd00635">
    <property type="entry name" value="PLPDE_III_YBL036c_like"/>
    <property type="match status" value="1"/>
</dbReference>
<evidence type="ECO:0000256" key="2">
    <source>
        <dbReference type="HAMAP-Rule" id="MF_02087"/>
    </source>
</evidence>
<dbReference type="RefSeq" id="WP_123185801.1">
    <property type="nucleotide sequence ID" value="NZ_JACHYA010000001.1"/>
</dbReference>
<dbReference type="Proteomes" id="UP000530850">
    <property type="component" value="Unassembled WGS sequence"/>
</dbReference>
<dbReference type="HAMAP" id="MF_02087">
    <property type="entry name" value="PLP_homeostasis"/>
    <property type="match status" value="1"/>
</dbReference>
<evidence type="ECO:0000256" key="3">
    <source>
        <dbReference type="PIRSR" id="PIRSR004848-1"/>
    </source>
</evidence>
<evidence type="ECO:0000313" key="9">
    <source>
        <dbReference type="Proteomes" id="UP000530850"/>
    </source>
</evidence>
<dbReference type="EMBL" id="JACHYA010000001">
    <property type="protein sequence ID" value="MBB3170270.1"/>
    <property type="molecule type" value="Genomic_DNA"/>
</dbReference>
<comment type="similarity">
    <text evidence="2 4">Belongs to the pyridoxal phosphate-binding protein YggS/PROSC family.</text>
</comment>
<dbReference type="AlphaFoldDB" id="A0A3N0A9H8"/>
<comment type="cofactor">
    <cofactor evidence="3">
        <name>pyridoxal 5'-phosphate</name>
        <dbReference type="ChEBI" id="CHEBI:597326"/>
    </cofactor>
</comment>
<evidence type="ECO:0000313" key="7">
    <source>
        <dbReference type="EMBL" id="TJW12481.1"/>
    </source>
</evidence>
<evidence type="ECO:0000256" key="1">
    <source>
        <dbReference type="ARBA" id="ARBA00022898"/>
    </source>
</evidence>
<dbReference type="NCBIfam" id="TIGR00044">
    <property type="entry name" value="YggS family pyridoxal phosphate-dependent enzyme"/>
    <property type="match status" value="1"/>
</dbReference>
<evidence type="ECO:0000259" key="5">
    <source>
        <dbReference type="Pfam" id="PF01168"/>
    </source>
</evidence>
<evidence type="ECO:0000313" key="6">
    <source>
        <dbReference type="EMBL" id="MBB3170270.1"/>
    </source>
</evidence>
<feature type="domain" description="Alanine racemase N-terminal" evidence="5">
    <location>
        <begin position="23"/>
        <end position="225"/>
    </location>
</feature>
<proteinExistence type="inferred from homology"/>
<dbReference type="GO" id="GO:0030170">
    <property type="term" value="F:pyridoxal phosphate binding"/>
    <property type="evidence" value="ECO:0007669"/>
    <property type="project" value="UniProtKB-UniRule"/>
</dbReference>
<dbReference type="Proteomes" id="UP000309454">
    <property type="component" value="Unassembled WGS sequence"/>
</dbReference>
<dbReference type="EMBL" id="SSTM01000001">
    <property type="protein sequence ID" value="TJW12481.1"/>
    <property type="molecule type" value="Genomic_DNA"/>
</dbReference>
<dbReference type="InterPro" id="IPR029066">
    <property type="entry name" value="PLP-binding_barrel"/>
</dbReference>
<name>A0A3N0A9H8_9ACTN</name>
<dbReference type="SUPFAM" id="SSF51419">
    <property type="entry name" value="PLP-binding barrel"/>
    <property type="match status" value="1"/>
</dbReference>
<reference evidence="7 8" key="1">
    <citation type="submission" date="2019-04" db="EMBL/GenBank/DDBJ databases">
        <title>Microbes associate with the intestines of laboratory mice.</title>
        <authorList>
            <person name="Navarre W."/>
            <person name="Wong E."/>
            <person name="Huang K.C."/>
            <person name="Tropini C."/>
            <person name="Ng K."/>
            <person name="Yu B."/>
        </authorList>
    </citation>
    <scope>NUCLEOTIDE SEQUENCE [LARGE SCALE GENOMIC DNA]</scope>
    <source>
        <strain evidence="7 8">NM48_B13</strain>
    </source>
</reference>
<keyword evidence="8" id="KW-1185">Reference proteome</keyword>
<dbReference type="OrthoDB" id="9804072at2"/>
<comment type="caution">
    <text evidence="6">The sequence shown here is derived from an EMBL/GenBank/DDBJ whole genome shotgun (WGS) entry which is preliminary data.</text>
</comment>
<accession>A0A3N0A9H8</accession>
<dbReference type="Pfam" id="PF01168">
    <property type="entry name" value="Ala_racemase_N"/>
    <property type="match status" value="1"/>
</dbReference>
<dbReference type="PANTHER" id="PTHR10146:SF14">
    <property type="entry name" value="PYRIDOXAL PHOSPHATE HOMEOSTASIS PROTEIN"/>
    <property type="match status" value="1"/>
</dbReference>
<reference evidence="6 9" key="2">
    <citation type="submission" date="2020-08" db="EMBL/GenBank/DDBJ databases">
        <title>Sequencing the genomes of 1000 actinobacteria strains.</title>
        <authorList>
            <person name="Klenk H.-P."/>
        </authorList>
    </citation>
    <scope>NUCLEOTIDE SEQUENCE [LARGE SCALE GENOMIC DNA]</scope>
    <source>
        <strain evidence="6 9">DSM 22242</strain>
    </source>
</reference>
<protein>
    <recommendedName>
        <fullName evidence="2">Pyridoxal phosphate homeostasis protein</fullName>
        <shortName evidence="2">PLP homeostasis protein</shortName>
    </recommendedName>
</protein>
<dbReference type="GeneID" id="93357105"/>
<evidence type="ECO:0000256" key="4">
    <source>
        <dbReference type="RuleBase" id="RU004514"/>
    </source>
</evidence>
<evidence type="ECO:0000313" key="8">
    <source>
        <dbReference type="Proteomes" id="UP000309454"/>
    </source>
</evidence>